<dbReference type="Proteomes" id="UP001341840">
    <property type="component" value="Unassembled WGS sequence"/>
</dbReference>
<dbReference type="PANTHER" id="PTHR33781:SF17">
    <property type="entry name" value="KINASE SUBSTRATE PROTEIN, PUTATIVE-RELATED"/>
    <property type="match status" value="1"/>
</dbReference>
<proteinExistence type="predicted"/>
<protein>
    <recommendedName>
        <fullName evidence="4">Phytochrome kinase substrate 1</fullName>
    </recommendedName>
</protein>
<evidence type="ECO:0000313" key="2">
    <source>
        <dbReference type="EMBL" id="MED6121643.1"/>
    </source>
</evidence>
<feature type="region of interest" description="Disordered" evidence="1">
    <location>
        <begin position="327"/>
        <end position="346"/>
    </location>
</feature>
<evidence type="ECO:0000313" key="3">
    <source>
        <dbReference type="Proteomes" id="UP001341840"/>
    </source>
</evidence>
<sequence length="531" mass="58039">MFSTISSTSKTTLHNIKLQNFNSDDDDNKNHIHDAIFSPYLNKNQGTSQNLSPFIRRDSFQHHHGEKKKEEDGEIGVFGAEKYFNESEVDSSSVASSSIATSKYLHQHHQQRDHHQTALEPYGTPSIRSESTTCNSQSALLQSAMIMRSSQRNNNKNKNMNSNHKAQAKSFLAGIGIKCSCSDKNSVEINDHAGETSFNKAAIYDVYLGKTVPRKVLNVGADSNSHSPKISKPVEKFIGVGLNKDLPFSPVSSSSGLGNHFLKMQIQSQEQEQAQEEGQEEEEEEEPRKSLAVFGSPILSQHKSNKSLSFDKKLRIPKRMEDIIDHHNHNHFSRRNSGSNFNDAASDASSDLFEIESIKGGGSGQNNNNSFLARQARSSSDAAAGCGSPPGYAPSEASIEWSVITASAAVMSDCDDQMSEVTVRSPIRVVPVAAASTQRRRSHGGGAGMLLGGCKSHKAVRVAGDAFITYEKPNPNVNSPQSRHHRMSNSSSHQSQVIARFQKESSKLANGNYGGARHGFAPTPPSQLLYK</sequence>
<feature type="region of interest" description="Disordered" evidence="1">
    <location>
        <begin position="267"/>
        <end position="290"/>
    </location>
</feature>
<accession>A0ABU6RCZ2</accession>
<dbReference type="EMBL" id="JASCZI010030349">
    <property type="protein sequence ID" value="MED6121643.1"/>
    <property type="molecule type" value="Genomic_DNA"/>
</dbReference>
<feature type="region of interest" description="Disordered" evidence="1">
    <location>
        <begin position="103"/>
        <end position="134"/>
    </location>
</feature>
<comment type="caution">
    <text evidence="2">The sequence shown here is derived from an EMBL/GenBank/DDBJ whole genome shotgun (WGS) entry which is preliminary data.</text>
</comment>
<feature type="region of interest" description="Disordered" evidence="1">
    <location>
        <begin position="471"/>
        <end position="531"/>
    </location>
</feature>
<dbReference type="PANTHER" id="PTHR33781">
    <property type="entry name" value="PROTEIN PHYTOCHROME KINASE SUBSTRATE 1-RELATED"/>
    <property type="match status" value="1"/>
</dbReference>
<organism evidence="2 3">
    <name type="scientific">Stylosanthes scabra</name>
    <dbReference type="NCBI Taxonomy" id="79078"/>
    <lineage>
        <taxon>Eukaryota</taxon>
        <taxon>Viridiplantae</taxon>
        <taxon>Streptophyta</taxon>
        <taxon>Embryophyta</taxon>
        <taxon>Tracheophyta</taxon>
        <taxon>Spermatophyta</taxon>
        <taxon>Magnoliopsida</taxon>
        <taxon>eudicotyledons</taxon>
        <taxon>Gunneridae</taxon>
        <taxon>Pentapetalae</taxon>
        <taxon>rosids</taxon>
        <taxon>fabids</taxon>
        <taxon>Fabales</taxon>
        <taxon>Fabaceae</taxon>
        <taxon>Papilionoideae</taxon>
        <taxon>50 kb inversion clade</taxon>
        <taxon>dalbergioids sensu lato</taxon>
        <taxon>Dalbergieae</taxon>
        <taxon>Pterocarpus clade</taxon>
        <taxon>Stylosanthes</taxon>
    </lineage>
</organism>
<reference evidence="2 3" key="1">
    <citation type="journal article" date="2023" name="Plants (Basel)">
        <title>Bridging the Gap: Combining Genomics and Transcriptomics Approaches to Understand Stylosanthes scabra, an Orphan Legume from the Brazilian Caatinga.</title>
        <authorList>
            <person name="Ferreira-Neto J.R.C."/>
            <person name="da Silva M.D."/>
            <person name="Binneck E."/>
            <person name="de Melo N.F."/>
            <person name="da Silva R.H."/>
            <person name="de Melo A.L.T.M."/>
            <person name="Pandolfi V."/>
            <person name="Bustamante F.O."/>
            <person name="Brasileiro-Vidal A.C."/>
            <person name="Benko-Iseppon A.M."/>
        </authorList>
    </citation>
    <scope>NUCLEOTIDE SEQUENCE [LARGE SCALE GENOMIC DNA]</scope>
    <source>
        <tissue evidence="2">Leaves</tissue>
    </source>
</reference>
<name>A0ABU6RCZ2_9FABA</name>
<dbReference type="InterPro" id="IPR039615">
    <property type="entry name" value="PKS"/>
</dbReference>
<keyword evidence="3" id="KW-1185">Reference proteome</keyword>
<feature type="compositionally biased region" description="Acidic residues" evidence="1">
    <location>
        <begin position="273"/>
        <end position="285"/>
    </location>
</feature>
<gene>
    <name evidence="2" type="ORF">PIB30_032184</name>
</gene>
<evidence type="ECO:0000256" key="1">
    <source>
        <dbReference type="SAM" id="MobiDB-lite"/>
    </source>
</evidence>
<evidence type="ECO:0008006" key="4">
    <source>
        <dbReference type="Google" id="ProtNLM"/>
    </source>
</evidence>
<feature type="compositionally biased region" description="Low complexity" evidence="1">
    <location>
        <begin position="335"/>
        <end position="346"/>
    </location>
</feature>